<dbReference type="InterPro" id="IPR025110">
    <property type="entry name" value="AMP-bd_C"/>
</dbReference>
<protein>
    <submittedName>
        <fullName evidence="3">O-succinylbenzoate--CoA ligase</fullName>
    </submittedName>
</protein>
<dbReference type="EMBL" id="BMDZ01000023">
    <property type="protein sequence ID" value="GGB40411.1"/>
    <property type="molecule type" value="Genomic_DNA"/>
</dbReference>
<dbReference type="PROSITE" id="PS00455">
    <property type="entry name" value="AMP_BINDING"/>
    <property type="match status" value="1"/>
</dbReference>
<dbReference type="Pfam" id="PF13193">
    <property type="entry name" value="AMP-binding_C"/>
    <property type="match status" value="1"/>
</dbReference>
<dbReference type="InterPro" id="IPR050237">
    <property type="entry name" value="ATP-dep_AMP-bd_enzyme"/>
</dbReference>
<dbReference type="SUPFAM" id="SSF56801">
    <property type="entry name" value="Acetyl-CoA synthetase-like"/>
    <property type="match status" value="1"/>
</dbReference>
<keyword evidence="3" id="KW-0436">Ligase</keyword>
<feature type="domain" description="AMP-binding enzyme C-terminal" evidence="2">
    <location>
        <begin position="430"/>
        <end position="505"/>
    </location>
</feature>
<dbReference type="GO" id="GO:0016874">
    <property type="term" value="F:ligase activity"/>
    <property type="evidence" value="ECO:0007669"/>
    <property type="project" value="UniProtKB-KW"/>
</dbReference>
<dbReference type="InterPro" id="IPR045851">
    <property type="entry name" value="AMP-bd_C_sf"/>
</dbReference>
<keyword evidence="4" id="KW-1185">Reference proteome</keyword>
<dbReference type="Gene3D" id="3.40.50.12780">
    <property type="entry name" value="N-terminal domain of ligase-like"/>
    <property type="match status" value="1"/>
</dbReference>
<sequence length="523" mass="56157">MRVIDFFDRGAAIAPDREALVSAEHRLTYREVRRLTLRIAASLAARAGGNPDAVGTVAVWSPNHAMAFACLLGGLRAGGIWAPINARSHADDNIDFLATADCQRLFIHSSFAQHLPAIRAGVPTLQDVVCIDQRLDGVPSLDDVLAGAADAEARAPDLRPDPQRIAAYFPTGGTTGRSKAVTLTEQVWSALVAITHAAMPPVDHPVYLVAAPMTHAAGAMALPMLAAGAKVVIIDRADPLEVMQAIDREKVTDLFLPPTVIYGMLGHPRLRDFDYSSLKHFIYAASPMAPDKLAEAIRVFGPVMAQTYGQAEAPMLCTFLSPADHAAAAADPALAHRLASCGRPTLLARVAIMDDDGLLLPPGDRGEIVVRGDLVMAGYHKNPAATEEVSSHGWHHTGDVGWMDDDGYVYIVDRKKDMIITGGFNVYSAEVENVIQGHAAVQNCVVIGVPDPKWGEAVTAVVEPVPGATVTEDELIALCRSRLGPVKTPKSVLFEDHLPRSPVGKILKRAVRDRFWTGRDRLV</sequence>
<comment type="caution">
    <text evidence="3">The sequence shown here is derived from an EMBL/GenBank/DDBJ whole genome shotgun (WGS) entry which is preliminary data.</text>
</comment>
<evidence type="ECO:0000313" key="3">
    <source>
        <dbReference type="EMBL" id="GGB40411.1"/>
    </source>
</evidence>
<dbReference type="RefSeq" id="WP_188577812.1">
    <property type="nucleotide sequence ID" value="NZ_BMDZ01000023.1"/>
</dbReference>
<gene>
    <name evidence="3" type="ORF">GCM10011505_22340</name>
</gene>
<dbReference type="Gene3D" id="3.30.300.30">
    <property type="match status" value="1"/>
</dbReference>
<evidence type="ECO:0000313" key="4">
    <source>
        <dbReference type="Proteomes" id="UP000603352"/>
    </source>
</evidence>
<dbReference type="InterPro" id="IPR000873">
    <property type="entry name" value="AMP-dep_synth/lig_dom"/>
</dbReference>
<dbReference type="Proteomes" id="UP000603352">
    <property type="component" value="Unassembled WGS sequence"/>
</dbReference>
<name>A0ABQ1IGK8_9PROT</name>
<reference evidence="4" key="1">
    <citation type="journal article" date="2019" name="Int. J. Syst. Evol. Microbiol.">
        <title>The Global Catalogue of Microorganisms (GCM) 10K type strain sequencing project: providing services to taxonomists for standard genome sequencing and annotation.</title>
        <authorList>
            <consortium name="The Broad Institute Genomics Platform"/>
            <consortium name="The Broad Institute Genome Sequencing Center for Infectious Disease"/>
            <person name="Wu L."/>
            <person name="Ma J."/>
        </authorList>
    </citation>
    <scope>NUCLEOTIDE SEQUENCE [LARGE SCALE GENOMIC DNA]</scope>
    <source>
        <strain evidence="4">CGMCC 1.10188</strain>
    </source>
</reference>
<organism evidence="3 4">
    <name type="scientific">Tistrella bauzanensis</name>
    <dbReference type="NCBI Taxonomy" id="657419"/>
    <lineage>
        <taxon>Bacteria</taxon>
        <taxon>Pseudomonadati</taxon>
        <taxon>Pseudomonadota</taxon>
        <taxon>Alphaproteobacteria</taxon>
        <taxon>Geminicoccales</taxon>
        <taxon>Geminicoccaceae</taxon>
        <taxon>Tistrella</taxon>
    </lineage>
</organism>
<accession>A0ABQ1IGK8</accession>
<dbReference type="InterPro" id="IPR042099">
    <property type="entry name" value="ANL_N_sf"/>
</dbReference>
<evidence type="ECO:0000259" key="2">
    <source>
        <dbReference type="Pfam" id="PF13193"/>
    </source>
</evidence>
<dbReference type="PANTHER" id="PTHR43767">
    <property type="entry name" value="LONG-CHAIN-FATTY-ACID--COA LIGASE"/>
    <property type="match status" value="1"/>
</dbReference>
<dbReference type="InterPro" id="IPR020845">
    <property type="entry name" value="AMP-binding_CS"/>
</dbReference>
<proteinExistence type="predicted"/>
<dbReference type="PANTHER" id="PTHR43767:SF7">
    <property type="entry name" value="MEDIUM_LONG-CHAIN-FATTY-ACID--COA LIGASE FADD8"/>
    <property type="match status" value="1"/>
</dbReference>
<feature type="domain" description="AMP-dependent synthetase/ligase" evidence="1">
    <location>
        <begin position="7"/>
        <end position="380"/>
    </location>
</feature>
<dbReference type="Pfam" id="PF00501">
    <property type="entry name" value="AMP-binding"/>
    <property type="match status" value="1"/>
</dbReference>
<evidence type="ECO:0000259" key="1">
    <source>
        <dbReference type="Pfam" id="PF00501"/>
    </source>
</evidence>